<comment type="caution">
    <text evidence="1">The sequence shown here is derived from an EMBL/GenBank/DDBJ whole genome shotgun (WGS) entry which is preliminary data.</text>
</comment>
<organism evidence="1 2">
    <name type="scientific">Cercophora newfieldiana</name>
    <dbReference type="NCBI Taxonomy" id="92897"/>
    <lineage>
        <taxon>Eukaryota</taxon>
        <taxon>Fungi</taxon>
        <taxon>Dikarya</taxon>
        <taxon>Ascomycota</taxon>
        <taxon>Pezizomycotina</taxon>
        <taxon>Sordariomycetes</taxon>
        <taxon>Sordariomycetidae</taxon>
        <taxon>Sordariales</taxon>
        <taxon>Lasiosphaeriaceae</taxon>
        <taxon>Cercophora</taxon>
    </lineage>
</organism>
<dbReference type="AlphaFoldDB" id="A0AA39YPP4"/>
<keyword evidence="2" id="KW-1185">Reference proteome</keyword>
<feature type="non-terminal residue" evidence="1">
    <location>
        <position position="1"/>
    </location>
</feature>
<name>A0AA39YPP4_9PEZI</name>
<sequence length="96" mass="10583">LGIPWLRRWSPRIDWKTGHLQWDEAREERPRSGLSGSPQLHETVAYVRGSTGSTGNSSRKSWKLGYQHIASSGGRIGRILGGELAEGIHPPLNVTA</sequence>
<protein>
    <submittedName>
        <fullName evidence="1">Uncharacterized protein</fullName>
    </submittedName>
</protein>
<reference evidence="1" key="1">
    <citation type="submission" date="2023-06" db="EMBL/GenBank/DDBJ databases">
        <title>Genome-scale phylogeny and comparative genomics of the fungal order Sordariales.</title>
        <authorList>
            <consortium name="Lawrence Berkeley National Laboratory"/>
            <person name="Hensen N."/>
            <person name="Bonometti L."/>
            <person name="Westerberg I."/>
            <person name="Brannstrom I.O."/>
            <person name="Guillou S."/>
            <person name="Cros-Aarteil S."/>
            <person name="Calhoun S."/>
            <person name="Haridas S."/>
            <person name="Kuo A."/>
            <person name="Mondo S."/>
            <person name="Pangilinan J."/>
            <person name="Riley R."/>
            <person name="Labutti K."/>
            <person name="Andreopoulos B."/>
            <person name="Lipzen A."/>
            <person name="Chen C."/>
            <person name="Yanf M."/>
            <person name="Daum C."/>
            <person name="Ng V."/>
            <person name="Clum A."/>
            <person name="Steindorff A."/>
            <person name="Ohm R."/>
            <person name="Martin F."/>
            <person name="Silar P."/>
            <person name="Natvig D."/>
            <person name="Lalanne C."/>
            <person name="Gautier V."/>
            <person name="Ament-Velasquez S.L."/>
            <person name="Kruys A."/>
            <person name="Hutchinson M.I."/>
            <person name="Powell A.J."/>
            <person name="Barry K."/>
            <person name="Miller A.N."/>
            <person name="Grigoriev I.V."/>
            <person name="Debuchy R."/>
            <person name="Gladieux P."/>
            <person name="Thoren M.H."/>
            <person name="Johannesson H."/>
        </authorList>
    </citation>
    <scope>NUCLEOTIDE SEQUENCE</scope>
    <source>
        <strain evidence="1">SMH2532-1</strain>
    </source>
</reference>
<dbReference type="Proteomes" id="UP001174936">
    <property type="component" value="Unassembled WGS sequence"/>
</dbReference>
<accession>A0AA39YPP4</accession>
<evidence type="ECO:0000313" key="2">
    <source>
        <dbReference type="Proteomes" id="UP001174936"/>
    </source>
</evidence>
<gene>
    <name evidence="1" type="ORF">B0T16DRAFT_397085</name>
</gene>
<dbReference type="EMBL" id="JAULSV010000001">
    <property type="protein sequence ID" value="KAK0655481.1"/>
    <property type="molecule type" value="Genomic_DNA"/>
</dbReference>
<proteinExistence type="predicted"/>
<evidence type="ECO:0000313" key="1">
    <source>
        <dbReference type="EMBL" id="KAK0655481.1"/>
    </source>
</evidence>